<accession>A0A9N8DCZ6</accession>
<feature type="region of interest" description="Disordered" evidence="1">
    <location>
        <begin position="94"/>
        <end position="116"/>
    </location>
</feature>
<feature type="compositionally biased region" description="Acidic residues" evidence="1">
    <location>
        <begin position="288"/>
        <end position="299"/>
    </location>
</feature>
<dbReference type="InterPro" id="IPR038765">
    <property type="entry name" value="Papain-like_cys_pep_sf"/>
</dbReference>
<dbReference type="Gene3D" id="3.40.395.10">
    <property type="entry name" value="Adenoviral Proteinase, Chain A"/>
    <property type="match status" value="1"/>
</dbReference>
<reference evidence="2" key="1">
    <citation type="submission" date="2020-06" db="EMBL/GenBank/DDBJ databases">
        <authorList>
            <consortium name="Plant Systems Biology data submission"/>
        </authorList>
    </citation>
    <scope>NUCLEOTIDE SEQUENCE</scope>
    <source>
        <strain evidence="2">D6</strain>
    </source>
</reference>
<protein>
    <submittedName>
        <fullName evidence="2">Uncharacterized protein</fullName>
    </submittedName>
</protein>
<dbReference type="SUPFAM" id="SSF54001">
    <property type="entry name" value="Cysteine proteinases"/>
    <property type="match status" value="1"/>
</dbReference>
<organism evidence="2 3">
    <name type="scientific">Seminavis robusta</name>
    <dbReference type="NCBI Taxonomy" id="568900"/>
    <lineage>
        <taxon>Eukaryota</taxon>
        <taxon>Sar</taxon>
        <taxon>Stramenopiles</taxon>
        <taxon>Ochrophyta</taxon>
        <taxon>Bacillariophyta</taxon>
        <taxon>Bacillariophyceae</taxon>
        <taxon>Bacillariophycidae</taxon>
        <taxon>Naviculales</taxon>
        <taxon>Naviculaceae</taxon>
        <taxon>Seminavis</taxon>
    </lineage>
</organism>
<name>A0A9N8DCZ6_9STRA</name>
<feature type="region of interest" description="Disordered" evidence="1">
    <location>
        <begin position="146"/>
        <end position="370"/>
    </location>
</feature>
<gene>
    <name evidence="2" type="ORF">SEMRO_66_G037330.1</name>
</gene>
<sequence length="786" mass="86609">MSSNSSMVEVLVCDEVAQADHCDAEHCRHGKSITVYESQGTVWKCKLCKRHYHYQCLEGTKRKCSFCGESSEVEVAFFVQEPNRSDRWATVFEGKPSSPRRATTKEETKKTASTRAISRNKQVIPKAPDSVDVVVVDGKSAQATSTMSITSSNAAAASEVPLGQQESNEPQVSERPLKLQGAAVRQNDNSQNDNAMVITLVDTSSHGLDDDQDTTTAKNDKAPTKAPVEASNIPADEQSPVGVSNEQTQESSGDARKTSEVSDESMEDKDATKPESSNGQSTALTDVAMEDTEEDDDDSLVVWIKPPSKKRQREGDTPQNEAKITVRAAKNHKVSEGQPNNRLSQKRPAQRNETVVVREESNKKDGWGPTAALGAMTQAVGNLIDNGKSLIANRKGSAKKKRSNTRYGLRYDSDSSYEEDTPVKKYNKTKLETKPESQFTAHQRRSARNHPTRPTNQTLWPDHVLINLCDINIEDPAIISLGTAIAADATFTKEHPYPVFTASPLEHDQDATILNVSGPDPKKGGSILTFAHFTKLVSQGQLVSGDVTTAYLSMLSRSLSQSGFPVKTTGDFVWGNLQRIAKDKGDWKKVWPTVLQKQGARKTHYNLIDDTEAITVLQLFEGNSKAGHFACVVIDRRACKSGIFTFLDSGKAYKFTNMRRMRKCFEDLGFSNQNSIWIDANVPQQAFGTNDCGVWMCMLVATFLRALKRIGVGAEYRKVTTSITSGRLQQQEASSWFIVDGNLTEELVGWCGRAYIGESLFQGDVLLNQSKVLDMLDCHIDVTVNL</sequence>
<dbReference type="EMBL" id="CAICTM010000065">
    <property type="protein sequence ID" value="CAB9499686.1"/>
    <property type="molecule type" value="Genomic_DNA"/>
</dbReference>
<proteinExistence type="predicted"/>
<evidence type="ECO:0000313" key="2">
    <source>
        <dbReference type="EMBL" id="CAB9499686.1"/>
    </source>
</evidence>
<feature type="compositionally biased region" description="Polar residues" evidence="1">
    <location>
        <begin position="146"/>
        <end position="155"/>
    </location>
</feature>
<feature type="compositionally biased region" description="Polar residues" evidence="1">
    <location>
        <begin position="274"/>
        <end position="284"/>
    </location>
</feature>
<evidence type="ECO:0000313" key="3">
    <source>
        <dbReference type="Proteomes" id="UP001153069"/>
    </source>
</evidence>
<feature type="compositionally biased region" description="Basic residues" evidence="1">
    <location>
        <begin position="442"/>
        <end position="451"/>
    </location>
</feature>
<dbReference type="AlphaFoldDB" id="A0A9N8DCZ6"/>
<feature type="compositionally biased region" description="Basic and acidic residues" evidence="1">
    <location>
        <begin position="356"/>
        <end position="366"/>
    </location>
</feature>
<keyword evidence="3" id="KW-1185">Reference proteome</keyword>
<dbReference type="Proteomes" id="UP001153069">
    <property type="component" value="Unassembled WGS sequence"/>
</dbReference>
<feature type="compositionally biased region" description="Polar residues" evidence="1">
    <location>
        <begin position="241"/>
        <end position="252"/>
    </location>
</feature>
<comment type="caution">
    <text evidence="2">The sequence shown here is derived from an EMBL/GenBank/DDBJ whole genome shotgun (WGS) entry which is preliminary data.</text>
</comment>
<evidence type="ECO:0000256" key="1">
    <source>
        <dbReference type="SAM" id="MobiDB-lite"/>
    </source>
</evidence>
<feature type="region of interest" description="Disordered" evidence="1">
    <location>
        <begin position="395"/>
        <end position="457"/>
    </location>
</feature>